<proteinExistence type="predicted"/>
<sequence>MLSNSKDRAHKSPCSKYAGKPRDDAPVRPAAAAKGAVQIGVARGIRIDDVARRKDDSKVAHIVACQRSPGPTETVFLSGDTVISLRWARSTVTPSWMLDPPGKAVWPAPLTEKGALRDASVFVMWDTWRVDRGVTKHCGRSAD</sequence>
<evidence type="ECO:0000256" key="1">
    <source>
        <dbReference type="SAM" id="MobiDB-lite"/>
    </source>
</evidence>
<name>A0A0B2WRE3_METAS</name>
<evidence type="ECO:0000313" key="3">
    <source>
        <dbReference type="Proteomes" id="UP000030816"/>
    </source>
</evidence>
<dbReference type="RefSeq" id="XP_040677654.1">
    <property type="nucleotide sequence ID" value="XM_040824329.1"/>
</dbReference>
<feature type="region of interest" description="Disordered" evidence="1">
    <location>
        <begin position="1"/>
        <end position="33"/>
    </location>
</feature>
<dbReference type="HOGENOM" id="CLU_1806617_0_0_1"/>
<gene>
    <name evidence="2" type="ORF">MAM_05531</name>
</gene>
<evidence type="ECO:0000313" key="2">
    <source>
        <dbReference type="EMBL" id="KHN96588.1"/>
    </source>
</evidence>
<accession>A0A0B2WRE3</accession>
<dbReference type="GeneID" id="63739986"/>
<dbReference type="AlphaFoldDB" id="A0A0B2WRE3"/>
<keyword evidence="3" id="KW-1185">Reference proteome</keyword>
<protein>
    <submittedName>
        <fullName evidence="2">Uncharacterized protein</fullName>
    </submittedName>
</protein>
<reference evidence="2 3" key="1">
    <citation type="journal article" date="2014" name="Proc. Natl. Acad. Sci. U.S.A.">
        <title>Trajectory and genomic determinants of fungal-pathogen speciation and host adaptation.</title>
        <authorList>
            <person name="Hu X."/>
            <person name="Xiao G."/>
            <person name="Zheng P."/>
            <person name="Shang Y."/>
            <person name="Su Y."/>
            <person name="Zhang X."/>
            <person name="Liu X."/>
            <person name="Zhan S."/>
            <person name="St Leger R.J."/>
            <person name="Wang C."/>
        </authorList>
    </citation>
    <scope>NUCLEOTIDE SEQUENCE [LARGE SCALE GENOMIC DNA]</scope>
    <source>
        <strain evidence="2 3">ARSEF 1941</strain>
    </source>
</reference>
<comment type="caution">
    <text evidence="2">The sequence shown here is derived from an EMBL/GenBank/DDBJ whole genome shotgun (WGS) entry which is preliminary data.</text>
</comment>
<dbReference type="EMBL" id="AZHE01000014">
    <property type="protein sequence ID" value="KHN96588.1"/>
    <property type="molecule type" value="Genomic_DNA"/>
</dbReference>
<organism evidence="2 3">
    <name type="scientific">Metarhizium album (strain ARSEF 1941)</name>
    <dbReference type="NCBI Taxonomy" id="1081103"/>
    <lineage>
        <taxon>Eukaryota</taxon>
        <taxon>Fungi</taxon>
        <taxon>Dikarya</taxon>
        <taxon>Ascomycota</taxon>
        <taxon>Pezizomycotina</taxon>
        <taxon>Sordariomycetes</taxon>
        <taxon>Hypocreomycetidae</taxon>
        <taxon>Hypocreales</taxon>
        <taxon>Clavicipitaceae</taxon>
        <taxon>Metarhizium</taxon>
    </lineage>
</organism>
<dbReference type="Proteomes" id="UP000030816">
    <property type="component" value="Unassembled WGS sequence"/>
</dbReference>